<dbReference type="InterPro" id="IPR035414">
    <property type="entry name" value="Peptidase_M1_pepN_Ig-like"/>
</dbReference>
<feature type="compositionally biased region" description="Basic and acidic residues" evidence="9">
    <location>
        <begin position="187"/>
        <end position="196"/>
    </location>
</feature>
<evidence type="ECO:0000259" key="13">
    <source>
        <dbReference type="Pfam" id="PF17432"/>
    </source>
</evidence>
<dbReference type="Pfam" id="PF01433">
    <property type="entry name" value="Peptidase_M1"/>
    <property type="match status" value="1"/>
</dbReference>
<evidence type="ECO:0000259" key="14">
    <source>
        <dbReference type="Pfam" id="PF17900"/>
    </source>
</evidence>
<dbReference type="VEuPathDB" id="ToxoDB:ETH2_0632900"/>
<dbReference type="GO" id="GO:0008270">
    <property type="term" value="F:zinc ion binding"/>
    <property type="evidence" value="ECO:0007669"/>
    <property type="project" value="InterPro"/>
</dbReference>
<dbReference type="InterPro" id="IPR045357">
    <property type="entry name" value="Aminopeptidase_N-like_N"/>
</dbReference>
<evidence type="ECO:0000256" key="2">
    <source>
        <dbReference type="ARBA" id="ARBA00010136"/>
    </source>
</evidence>
<keyword evidence="6" id="KW-0378">Hydrolase</keyword>
<dbReference type="Gene3D" id="2.60.40.1840">
    <property type="match status" value="1"/>
</dbReference>
<dbReference type="Gene3D" id="1.10.390.10">
    <property type="entry name" value="Neutral Protease Domain 2"/>
    <property type="match status" value="1"/>
</dbReference>
<dbReference type="Gene3D" id="3.30.2010.30">
    <property type="match status" value="1"/>
</dbReference>
<feature type="compositionally biased region" description="Basic and acidic residues" evidence="9">
    <location>
        <begin position="102"/>
        <end position="113"/>
    </location>
</feature>
<dbReference type="InterPro" id="IPR042097">
    <property type="entry name" value="Aminopeptidase_N-like_N_sf"/>
</dbReference>
<dbReference type="VEuPathDB" id="ToxoDB:ETH_00013105"/>
<evidence type="ECO:0000256" key="7">
    <source>
        <dbReference type="ARBA" id="ARBA00022833"/>
    </source>
</evidence>
<feature type="domain" description="Aminopeptidase N-like N-terminal" evidence="14">
    <location>
        <begin position="285"/>
        <end position="399"/>
    </location>
</feature>
<keyword evidence="4" id="KW-0645">Protease</keyword>
<evidence type="ECO:0000313" key="15">
    <source>
        <dbReference type="EMBL" id="AHB61204.1"/>
    </source>
</evidence>
<comment type="similarity">
    <text evidence="2">Belongs to the peptidase M1 family.</text>
</comment>
<feature type="region of interest" description="Disordered" evidence="9">
    <location>
        <begin position="145"/>
        <end position="196"/>
    </location>
</feature>
<gene>
    <name evidence="15" type="primary">ApN1</name>
</gene>
<dbReference type="InterPro" id="IPR014782">
    <property type="entry name" value="Peptidase_M1_dom"/>
</dbReference>
<dbReference type="CDD" id="cd09600">
    <property type="entry name" value="M1_APN"/>
    <property type="match status" value="1"/>
</dbReference>
<dbReference type="FunFam" id="3.30.2010.30:FF:000002">
    <property type="entry name" value="Putative aminopeptidase N"/>
    <property type="match status" value="1"/>
</dbReference>
<dbReference type="PANTHER" id="PTHR46322">
    <property type="entry name" value="PUROMYCIN-SENSITIVE AMINOPEPTIDASE"/>
    <property type="match status" value="1"/>
</dbReference>
<accession>V5T9T8</accession>
<dbReference type="AlphaFoldDB" id="V5T9T8"/>
<dbReference type="EMBL" id="KF602061">
    <property type="protein sequence ID" value="AHB61204.1"/>
    <property type="molecule type" value="mRNA"/>
</dbReference>
<evidence type="ECO:0000256" key="9">
    <source>
        <dbReference type="SAM" id="MobiDB-lite"/>
    </source>
</evidence>
<dbReference type="InterPro" id="IPR037144">
    <property type="entry name" value="Peptidase_M1_pepN_C_sf"/>
</dbReference>
<dbReference type="BRENDA" id="3.4.11.20">
    <property type="organism ID" value="2046"/>
</dbReference>
<feature type="domain" description="Peptidase M1 alanyl aminopeptidase C-terminal" evidence="13">
    <location>
        <begin position="759"/>
        <end position="1086"/>
    </location>
</feature>
<feature type="domain" description="Peptidase M1 membrane alanine aminopeptidase" evidence="11">
    <location>
        <begin position="438"/>
        <end position="652"/>
    </location>
</feature>
<organism evidence="15">
    <name type="scientific">Eimeria tenella</name>
    <name type="common">Coccidian parasite</name>
    <dbReference type="NCBI Taxonomy" id="5802"/>
    <lineage>
        <taxon>Eukaryota</taxon>
        <taxon>Sar</taxon>
        <taxon>Alveolata</taxon>
        <taxon>Apicomplexa</taxon>
        <taxon>Conoidasida</taxon>
        <taxon>Coccidia</taxon>
        <taxon>Eucoccidiorida</taxon>
        <taxon>Eimeriorina</taxon>
        <taxon>Eimeriidae</taxon>
        <taxon>Eimeria</taxon>
    </lineage>
</organism>
<dbReference type="InterPro" id="IPR027268">
    <property type="entry name" value="Peptidase_M4/M1_CTD_sf"/>
</dbReference>
<evidence type="ECO:0000256" key="5">
    <source>
        <dbReference type="ARBA" id="ARBA00022723"/>
    </source>
</evidence>
<dbReference type="PRINTS" id="PR00756">
    <property type="entry name" value="ALADIPTASE"/>
</dbReference>
<dbReference type="InterPro" id="IPR024601">
    <property type="entry name" value="Peptidase_M1_pepN_C"/>
</dbReference>
<dbReference type="GO" id="GO:0004177">
    <property type="term" value="F:aminopeptidase activity"/>
    <property type="evidence" value="ECO:0007669"/>
    <property type="project" value="UniProtKB-KW"/>
</dbReference>
<feature type="chain" id="PRO_5004740917" evidence="10">
    <location>
        <begin position="18"/>
        <end position="1093"/>
    </location>
</feature>
<evidence type="ECO:0000256" key="4">
    <source>
        <dbReference type="ARBA" id="ARBA00022670"/>
    </source>
</evidence>
<evidence type="ECO:0000256" key="10">
    <source>
        <dbReference type="SAM" id="SignalP"/>
    </source>
</evidence>
<dbReference type="InterPro" id="IPR012779">
    <property type="entry name" value="Peptidase_M1_pepN"/>
</dbReference>
<dbReference type="MEROPS" id="M01.005"/>
<sequence length="1093" mass="121952">MKLLTFHLSIFATPLLLYEISRTPESGCLASAAGDAPNLHLRPSVSAIASSLLSLSPYISWRTGLKRSRHPSDEYGALNSFLSMFPNVQMAAAAAVDSPVEANREEHEDKEGGRQLPAAESGPKEAEVPFRTPHALRADFHRQQADEGPLKTPQPTSAEAPDTASTQETKDSSEGATHGLSPQRRGRPGEKFRDEYKPSDFTVESVDLNFLLDDANTKVFATIILKRAEGTVPTDLVLNGEDMELLSLKVNGKVVEELKENPKGGDEGAAKQGGKEGYRLGSDDVLIVTKEALPQDAGETFTLQTEVSIHPVTNLKLKGLYVSGTALVTQCEAEGFRRITYFLDRPDVMATYKVRLEANKAKYPILLSNGNKADEGPVEDAPHRHFAVFDDPHPKPSYLFAILAGNFEAIRDTFTTKSGKDVALAVYSEPAQLHKLNWAMHSVKVSMKWEEDNFGREYDLDAFNVACVSDFNAGAMENKGLNIFNCTLLLASMDTSTDEDFERVLAIIGHEYFHNWTGNRVTVRDWFQLTLKEGLTVFREQLFMGSVLSAGVQRIQEVADLISRQFAEDDGPMAHPIRPESYLAMDNFYTATVYDKGAEVVRIYHTLLGTPGFRKGMDLYFQRHDNQAATCDDFRAAMADSNGVNLDQMERWYTQAGTPRLEVLKAALNKETKVFEIRFKQYTPATPGQNKKLPQVIPIKMGLIGKTSRRELVQPAVVLEMTEEEQTFRLNNISEDCVPSILRGFSAPVILVNPHQTEEDMAFLMAYDSDPVTKWFASRALATPIILSRASQVVANKNVRIFEQISGAYIDALRTTLTDNTLDNALKALLLQLPDWSTLSTHMKTIDPEALHLAIRSVKADVAAALKTEMAKEYEHLTLPAGEEDDMEEESTGRRKLRNTLLFFLSESRDREAVDRAVKHFTDAKCMTDRYAGLITLGNIPTAERETAFARFYEDAAGDPLVLDKWFRAQARSDLPDQVERVAELLNHPAFSLKNPNRLRSLIFTFASLNPLHFHRSDGKGYELLANVILEVDRINPVAASRGAKLFLQWRRYNAHRQRLIESQLHRILSAKTLSKNVKEVVSMALDSPHSSP</sequence>
<name>V5T9T8_EIMTE</name>
<keyword evidence="7" id="KW-0862">Zinc</keyword>
<dbReference type="GO" id="GO:0008237">
    <property type="term" value="F:metallopeptidase activity"/>
    <property type="evidence" value="ECO:0007669"/>
    <property type="project" value="UniProtKB-KW"/>
</dbReference>
<dbReference type="Pfam" id="PF17432">
    <property type="entry name" value="DUF3458_C"/>
    <property type="match status" value="1"/>
</dbReference>
<dbReference type="SUPFAM" id="SSF55486">
    <property type="entry name" value="Metalloproteases ('zincins'), catalytic domain"/>
    <property type="match status" value="1"/>
</dbReference>
<dbReference type="InterPro" id="IPR001930">
    <property type="entry name" value="Peptidase_M1"/>
</dbReference>
<keyword evidence="8" id="KW-0482">Metalloprotease</keyword>
<proteinExistence type="evidence at transcript level"/>
<feature type="region of interest" description="Disordered" evidence="9">
    <location>
        <begin position="96"/>
        <end position="127"/>
    </location>
</feature>
<evidence type="ECO:0000259" key="12">
    <source>
        <dbReference type="Pfam" id="PF11940"/>
    </source>
</evidence>
<dbReference type="Pfam" id="PF11940">
    <property type="entry name" value="DUF3458"/>
    <property type="match status" value="1"/>
</dbReference>
<feature type="domain" description="Peptidase M1 alanyl aminopeptidase Ig-like fold" evidence="12">
    <location>
        <begin position="657"/>
        <end position="751"/>
    </location>
</feature>
<dbReference type="Gene3D" id="1.25.50.10">
    <property type="entry name" value="Peptidase M1, alanyl aminopeptidase, C-terminal domain"/>
    <property type="match status" value="1"/>
</dbReference>
<dbReference type="Pfam" id="PF17900">
    <property type="entry name" value="Peptidase_M1_N"/>
    <property type="match status" value="1"/>
</dbReference>
<evidence type="ECO:0000256" key="3">
    <source>
        <dbReference type="ARBA" id="ARBA00022438"/>
    </source>
</evidence>
<dbReference type="NCBIfam" id="TIGR02414">
    <property type="entry name" value="pepN_proteo"/>
    <property type="match status" value="1"/>
</dbReference>
<evidence type="ECO:0000256" key="6">
    <source>
        <dbReference type="ARBA" id="ARBA00022801"/>
    </source>
</evidence>
<dbReference type="InterPro" id="IPR038438">
    <property type="entry name" value="PepN_Ig-like_sf"/>
</dbReference>
<keyword evidence="5" id="KW-0479">Metal-binding</keyword>
<keyword evidence="10" id="KW-0732">Signal</keyword>
<protein>
    <submittedName>
        <fullName evidence="15">Aminopeptidase 1</fullName>
    </submittedName>
</protein>
<reference evidence="15" key="1">
    <citation type="journal article" date="2014" name="Eukaryot. Cell">
        <title>Aminopeptidase N1 (EtAPN1), an M1 metalloprotease of the apicomplexan parasite Eimeria tenella, participates in parasite development.</title>
        <authorList>
            <person name="Gras S."/>
            <person name="Byzia A."/>
            <person name="Gilbert F.B."/>
            <person name="McGowan S."/>
            <person name="Drag M."/>
            <person name="Silvestre A."/>
            <person name="Niepceron A."/>
            <person name="Lecaille F."/>
            <person name="Lalmanach G."/>
            <person name="Brossier F."/>
        </authorList>
    </citation>
    <scope>NUCLEOTIDE SEQUENCE</scope>
    <source>
        <strain evidence="15">Wis</strain>
    </source>
</reference>
<evidence type="ECO:0000259" key="11">
    <source>
        <dbReference type="Pfam" id="PF01433"/>
    </source>
</evidence>
<dbReference type="GO" id="GO:0006508">
    <property type="term" value="P:proteolysis"/>
    <property type="evidence" value="ECO:0007669"/>
    <property type="project" value="UniProtKB-KW"/>
</dbReference>
<feature type="signal peptide" evidence="10">
    <location>
        <begin position="1"/>
        <end position="17"/>
    </location>
</feature>
<comment type="cofactor">
    <cofactor evidence="1">
        <name>Zn(2+)</name>
        <dbReference type="ChEBI" id="CHEBI:29105"/>
    </cofactor>
</comment>
<evidence type="ECO:0000256" key="8">
    <source>
        <dbReference type="ARBA" id="ARBA00023049"/>
    </source>
</evidence>
<dbReference type="Gene3D" id="2.60.40.1730">
    <property type="entry name" value="tricorn interacting facor f3 domain"/>
    <property type="match status" value="1"/>
</dbReference>
<evidence type="ECO:0000256" key="1">
    <source>
        <dbReference type="ARBA" id="ARBA00001947"/>
    </source>
</evidence>
<feature type="compositionally biased region" description="Polar residues" evidence="9">
    <location>
        <begin position="153"/>
        <end position="167"/>
    </location>
</feature>
<dbReference type="SUPFAM" id="SSF63737">
    <property type="entry name" value="Leukotriene A4 hydrolase N-terminal domain"/>
    <property type="match status" value="1"/>
</dbReference>
<keyword evidence="3 15" id="KW-0031">Aminopeptidase</keyword>
<dbReference type="PANTHER" id="PTHR46322:SF1">
    <property type="entry name" value="PUROMYCIN-SENSITIVE AMINOPEPTIDASE"/>
    <property type="match status" value="1"/>
</dbReference>